<feature type="transmembrane region" description="Helical" evidence="6">
    <location>
        <begin position="401"/>
        <end position="418"/>
    </location>
</feature>
<reference evidence="10 11" key="1">
    <citation type="submission" date="2024-01" db="EMBL/GenBank/DDBJ databases">
        <title>The complete chloroplast genome sequence of Lithospermum erythrorhizon: insights into the phylogenetic relationship among Boraginaceae species and the maternal lineages of purple gromwells.</title>
        <authorList>
            <person name="Okada T."/>
            <person name="Watanabe K."/>
        </authorList>
    </citation>
    <scope>NUCLEOTIDE SEQUENCE [LARGE SCALE GENOMIC DNA]</scope>
</reference>
<feature type="domain" description="Nodulin-like" evidence="8">
    <location>
        <begin position="4"/>
        <end position="250"/>
    </location>
</feature>
<evidence type="ECO:0000313" key="11">
    <source>
        <dbReference type="Proteomes" id="UP001454036"/>
    </source>
</evidence>
<dbReference type="PANTHER" id="PTHR21576:SF11">
    <property type="entry name" value="MAJOR FACILITATOR SUPERFAMILY PROTEIN"/>
    <property type="match status" value="1"/>
</dbReference>
<dbReference type="PANTHER" id="PTHR21576">
    <property type="entry name" value="UNCHARACTERIZED NODULIN-LIKE PROTEIN"/>
    <property type="match status" value="1"/>
</dbReference>
<comment type="similarity">
    <text evidence="5">Belongs to the major facilitator superfamily. Phosphate:H(+) symporter (TC 2.A.1.9) family.</text>
</comment>
<protein>
    <recommendedName>
        <fullName evidence="12">Nodulin-like domain-containing protein</fullName>
    </recommendedName>
</protein>
<evidence type="ECO:0000256" key="1">
    <source>
        <dbReference type="ARBA" id="ARBA00004141"/>
    </source>
</evidence>
<proteinExistence type="inferred from homology"/>
<comment type="subcellular location">
    <subcellularLocation>
        <location evidence="1">Membrane</location>
        <topology evidence="1">Multi-pass membrane protein</topology>
    </subcellularLocation>
</comment>
<feature type="transmembrane region" description="Helical" evidence="6">
    <location>
        <begin position="66"/>
        <end position="90"/>
    </location>
</feature>
<feature type="signal peptide" evidence="7">
    <location>
        <begin position="1"/>
        <end position="22"/>
    </location>
</feature>
<accession>A0AAV3RHT4</accession>
<evidence type="ECO:0000256" key="5">
    <source>
        <dbReference type="ARBA" id="ARBA00044504"/>
    </source>
</evidence>
<keyword evidence="2 6" id="KW-0812">Transmembrane</keyword>
<feature type="transmembrane region" description="Helical" evidence="6">
    <location>
        <begin position="200"/>
        <end position="219"/>
    </location>
</feature>
<comment type="caution">
    <text evidence="10">The sequence shown here is derived from an EMBL/GenBank/DDBJ whole genome shotgun (WGS) entry which is preliminary data.</text>
</comment>
<evidence type="ECO:0000256" key="3">
    <source>
        <dbReference type="ARBA" id="ARBA00022989"/>
    </source>
</evidence>
<feature type="transmembrane region" description="Helical" evidence="6">
    <location>
        <begin position="502"/>
        <end position="521"/>
    </location>
</feature>
<evidence type="ECO:0000256" key="6">
    <source>
        <dbReference type="SAM" id="Phobius"/>
    </source>
</evidence>
<keyword evidence="11" id="KW-1185">Reference proteome</keyword>
<feature type="domain" description="NFD4 C-terminal" evidence="9">
    <location>
        <begin position="315"/>
        <end position="528"/>
    </location>
</feature>
<evidence type="ECO:0000259" key="9">
    <source>
        <dbReference type="Pfam" id="PF23262"/>
    </source>
</evidence>
<evidence type="ECO:0000313" key="10">
    <source>
        <dbReference type="EMBL" id="GAA0175301.1"/>
    </source>
</evidence>
<evidence type="ECO:0000259" key="8">
    <source>
        <dbReference type="Pfam" id="PF06813"/>
    </source>
</evidence>
<feature type="transmembrane region" description="Helical" evidence="6">
    <location>
        <begin position="463"/>
        <end position="482"/>
    </location>
</feature>
<gene>
    <name evidence="10" type="ORF">LIER_28497</name>
</gene>
<dbReference type="Proteomes" id="UP001454036">
    <property type="component" value="Unassembled WGS sequence"/>
</dbReference>
<keyword evidence="4 6" id="KW-0472">Membrane</keyword>
<feature type="transmembrane region" description="Helical" evidence="6">
    <location>
        <begin position="231"/>
        <end position="252"/>
    </location>
</feature>
<organism evidence="10 11">
    <name type="scientific">Lithospermum erythrorhizon</name>
    <name type="common">Purple gromwell</name>
    <name type="synonym">Lithospermum officinale var. erythrorhizon</name>
    <dbReference type="NCBI Taxonomy" id="34254"/>
    <lineage>
        <taxon>Eukaryota</taxon>
        <taxon>Viridiplantae</taxon>
        <taxon>Streptophyta</taxon>
        <taxon>Embryophyta</taxon>
        <taxon>Tracheophyta</taxon>
        <taxon>Spermatophyta</taxon>
        <taxon>Magnoliopsida</taxon>
        <taxon>eudicotyledons</taxon>
        <taxon>Gunneridae</taxon>
        <taxon>Pentapetalae</taxon>
        <taxon>asterids</taxon>
        <taxon>lamiids</taxon>
        <taxon>Boraginales</taxon>
        <taxon>Boraginaceae</taxon>
        <taxon>Boraginoideae</taxon>
        <taxon>Lithospermeae</taxon>
        <taxon>Lithospermum</taxon>
    </lineage>
</organism>
<name>A0AAV3RHT4_LITER</name>
<evidence type="ECO:0008006" key="12">
    <source>
        <dbReference type="Google" id="ProtNLM"/>
    </source>
</evidence>
<evidence type="ECO:0000256" key="7">
    <source>
        <dbReference type="SAM" id="SignalP"/>
    </source>
</evidence>
<dbReference type="InterPro" id="IPR036259">
    <property type="entry name" value="MFS_trans_sf"/>
</dbReference>
<dbReference type="Pfam" id="PF06813">
    <property type="entry name" value="Nodulin-like"/>
    <property type="match status" value="1"/>
</dbReference>
<feature type="chain" id="PRO_5043528456" description="Nodulin-like domain-containing protein" evidence="7">
    <location>
        <begin position="23"/>
        <end position="531"/>
    </location>
</feature>
<sequence>MALQWLSLIGTIWLQCITGTNTNFPAYSTQLKKILSLSQTQLNNLAFASDAGKLLGWISGIAASYLPLWLVLFIGSSLGLIGYGVQFLFLADKISSLSYVHIFLLTMLAGNSICWLNTVCYIVTIKNFPLDRQLAVGISTSYVGLCAKIFTDIVDVVNTSSASSRAENYLLLNAILPLIVCFFSAPLLRELNLAKSRNLVGGFVCLFVITIVTGSYAVISSLDAPFVNKLPNLVDVIVMGVLLVAPLLVPAAEKIRETMQKKCWVRREMRVHAILPEQEIVASGSSTSFPSSFMEIESQNDVAEERGNGRMVCGVGVKEEVGVKVMLKRVDFWLYFFAYFFGATIGLVFLNNLGQIAESRGSSATSSLVSLSSAFSFFGRLIPSLLDFCSSKKKTKISRPALITTMMAPMAGAFFLLINKGNIFLHISTSIVGISTGAITSIAVSTTTELFGTKKFGINHNVLVANIPIGSYLFGDLAALLYNRAGNKDGSCIGVKCYETTFIIWGCLCSFGTFLAFILHARTRKFYSQIA</sequence>
<dbReference type="EMBL" id="BAABME010009518">
    <property type="protein sequence ID" value="GAA0175301.1"/>
    <property type="molecule type" value="Genomic_DNA"/>
</dbReference>
<feature type="transmembrane region" description="Helical" evidence="6">
    <location>
        <begin position="102"/>
        <end position="124"/>
    </location>
</feature>
<evidence type="ECO:0000256" key="4">
    <source>
        <dbReference type="ARBA" id="ARBA00023136"/>
    </source>
</evidence>
<feature type="transmembrane region" description="Helical" evidence="6">
    <location>
        <begin position="169"/>
        <end position="188"/>
    </location>
</feature>
<feature type="transmembrane region" description="Helical" evidence="6">
    <location>
        <begin position="332"/>
        <end position="350"/>
    </location>
</feature>
<keyword evidence="7" id="KW-0732">Signal</keyword>
<evidence type="ECO:0000256" key="2">
    <source>
        <dbReference type="ARBA" id="ARBA00022692"/>
    </source>
</evidence>
<dbReference type="Pfam" id="PF23262">
    <property type="entry name" value="NFD4_C"/>
    <property type="match status" value="1"/>
</dbReference>
<dbReference type="AlphaFoldDB" id="A0AAV3RHT4"/>
<dbReference type="InterPro" id="IPR056555">
    <property type="entry name" value="NFD4_C"/>
</dbReference>
<feature type="transmembrane region" description="Helical" evidence="6">
    <location>
        <begin position="370"/>
        <end position="389"/>
    </location>
</feature>
<dbReference type="GO" id="GO:0016020">
    <property type="term" value="C:membrane"/>
    <property type="evidence" value="ECO:0007669"/>
    <property type="project" value="UniProtKB-SubCell"/>
</dbReference>
<dbReference type="SUPFAM" id="SSF103473">
    <property type="entry name" value="MFS general substrate transporter"/>
    <property type="match status" value="1"/>
</dbReference>
<dbReference type="InterPro" id="IPR010658">
    <property type="entry name" value="Nodulin-like"/>
</dbReference>
<keyword evidence="3 6" id="KW-1133">Transmembrane helix</keyword>
<feature type="transmembrane region" description="Helical" evidence="6">
    <location>
        <begin position="424"/>
        <end position="451"/>
    </location>
</feature>